<feature type="transmembrane region" description="Helical" evidence="1">
    <location>
        <begin position="62"/>
        <end position="81"/>
    </location>
</feature>
<evidence type="ECO:0000313" key="2">
    <source>
        <dbReference type="EMBL" id="RND84690.1"/>
    </source>
</evidence>
<keyword evidence="1" id="KW-0472">Membrane</keyword>
<dbReference type="Proteomes" id="UP000284716">
    <property type="component" value="Unassembled WGS sequence"/>
</dbReference>
<protein>
    <submittedName>
        <fullName evidence="2">Uncharacterized protein</fullName>
    </submittedName>
</protein>
<feature type="transmembrane region" description="Helical" evidence="1">
    <location>
        <begin position="33"/>
        <end position="56"/>
    </location>
</feature>
<reference evidence="2 3" key="1">
    <citation type="journal article" date="2018" name="Front. Microbiol.">
        <title>Conversion of Methionine to Cysteine in Lactobacillus paracasei Depends on the Highly Mobile cysK-ctl-cysE Gene Cluster.</title>
        <authorList>
            <person name="Wuthrich D."/>
            <person name="Irmler S."/>
            <person name="Berthoud H."/>
            <person name="Guggenbuhl B."/>
            <person name="Eugster E."/>
            <person name="Bruggmann R."/>
        </authorList>
    </citation>
    <scope>NUCLEOTIDE SEQUENCE [LARGE SCALE GENOMIC DNA]</scope>
    <source>
        <strain evidence="2 3">FAM18157</strain>
    </source>
</reference>
<dbReference type="AlphaFoldDB" id="A0A422M921"/>
<dbReference type="EMBL" id="LKFS01000012">
    <property type="protein sequence ID" value="RND84690.1"/>
    <property type="molecule type" value="Genomic_DNA"/>
</dbReference>
<evidence type="ECO:0000256" key="1">
    <source>
        <dbReference type="SAM" id="Phobius"/>
    </source>
</evidence>
<organism evidence="2 3">
    <name type="scientific">Lacticaseibacillus paracasei</name>
    <name type="common">Lactobacillus paracasei</name>
    <dbReference type="NCBI Taxonomy" id="1597"/>
    <lineage>
        <taxon>Bacteria</taxon>
        <taxon>Bacillati</taxon>
        <taxon>Bacillota</taxon>
        <taxon>Bacilli</taxon>
        <taxon>Lactobacillales</taxon>
        <taxon>Lactobacillaceae</taxon>
        <taxon>Lacticaseibacillus</taxon>
    </lineage>
</organism>
<keyword evidence="1" id="KW-1133">Transmembrane helix</keyword>
<sequence>MLTTVWNLLTIVLVLIIIWLTRKQKVTTRLGRYNRTFMIIVAVIQIILIIAGMLIMKDSISLQAASLTCSMVLLISMLLGFKMR</sequence>
<accession>A0A422M921</accession>
<evidence type="ECO:0000313" key="3">
    <source>
        <dbReference type="Proteomes" id="UP000284716"/>
    </source>
</evidence>
<keyword evidence="1" id="KW-0812">Transmembrane</keyword>
<dbReference type="RefSeq" id="WP_123031731.1">
    <property type="nucleotide sequence ID" value="NZ_LKFS01000012.1"/>
</dbReference>
<feature type="transmembrane region" description="Helical" evidence="1">
    <location>
        <begin position="6"/>
        <end position="21"/>
    </location>
</feature>
<name>A0A422M921_LACPA</name>
<gene>
    <name evidence="2" type="ORF">FAM18157_00122</name>
</gene>
<comment type="caution">
    <text evidence="2">The sequence shown here is derived from an EMBL/GenBank/DDBJ whole genome shotgun (WGS) entry which is preliminary data.</text>
</comment>
<proteinExistence type="predicted"/>